<sequence length="1723" mass="193523">MTTDSIPYEFSEALEQRDAPNSREIALKITQSDRNWFKKILLPNRDARQASDDPMHVEKILLNAHGMTLAELVGALLMRPGTSDCAYLYTPGFGIEHFDTRAEAIDSLLDRLAIKARREELMRFVAFEIKRRITFDTHLQLKTEPIEGAVFLDWRRSIDRHEKHNLESLGEELLKLPSLANLLDKMLDDELARRFANIDLTTVRMISYVSASRNDSDDTGDPQYQPVTTHSLSDALLAHYRAGAWPAGQRRVFVAPGYNAVPADVGYWEGALAKISGNLKTRMQSELESYWNGQMDSGHSRRSFFAEIMGTCWRTELLKQLQWNSIDSRTHHWLAALYPHRPTRLPQTHIKSLGYKTSKPSQAALANAFLVSDASVSPGSLFVHVHGQLVEFNDQDALDSSLLQELGELPEALSLAELSDLRKYPELTTQLDTLPPPIFENRLEAIIAKQQENIEYVLVRYSRSKGQLSPGAALEAALDIRAMINSKLLSINSRERWSIRLDPAPDAQAQPAVQPMASPTTTPAAASEQQHTLATLKNQLASELGKRPDLLEFALNSLRTEMLDTPQASLEPSQIYINQYENVSAKLEELQPGTSTTLPEHLLERSVGLVPPLTESIDSGLFSRGRDGHWSRMTNLDMATANKLVDAALVDFLPRFLHRHRTIHSQLSALIGQAMDKGLRCEARQRVLAGTLDDSARALLETVLDSPDSARRKGLRGFIADAFGLTLKTVGQSLPYKLFNCFLITERGGLDPLNSGSALVWTPAAGFEAFDSLHEAENELDRRLHTPNLGPTLLENLIAGQLPIPLSAPLQHNGMSIGFEHIRDNFLTDRVASATDKALGDIGHAAATRLPAPSLQHHVESCLLRHTSMAPLEKALDALHNSRFHAALPGWLANAEADAQLALATLLDQHRQQVDEPMDYLHGIPDLQQFAWSKISALLIRDFPTLRLTPQTLQLSLPNPEATTIRPLTLSEYALLHFDEIKGTAVTLSAATPLPEGLTVTHLNALIKEADIGTHYATLLDSHLAHSDNRRPERQALFNPQLVWQSLEHALRQFLRRSLSAEAHGFIKHLLGMPDGVARTLLEGSQIIVRPLELLRRAQAVADPALGLYLIGRPDTRGPLVLFSPYDEHAAFREYSNESAFMTALGHPGALQQLVLGRIASGVRQYYSEQAFSLGIINLTWNVIKGHFLQRLYHDMTALLKSQLGLQPVQGRRSAWNTVVALLGRQLHQGTRFMLGRLRMASVIWQTLSQFKDSAEHAWQGHWRLAMDEFVSALTQLALSRQTSPTRSLGELPRPVLSPTGTPVTTAPPIVAPFAPTPGWGGMVLTREQQSRLLGYEAHDVALNDLDHDSAQEIYTDPTTRHQYAVVRGRVFQVQREDDRWRIVNAEEKGPWLSKDEHHQWDMDLKGRLLGGGHMGRLMDRISVQRVVRTEVKVLAIGMREIRHLYPDKVGQIRQAHALAVSYLKNARQRLRSLEANTRLDRQRRLFLKEFFGLRTISRALNQRIGKMLDALLLEMLSPARSPYTSELYVVGASKRPDRKCAAFVVICDRTQKIYLNELFFEPGLDTYEPIRPRTFNLVLHNMAAILIHEFSHIVFNTVDIAYLDSFRPFYDLIDNATAHGLELQDSLKELQETALSQRTPLKQLFRTWNEVTRNWDDINGEPCKQVLKLTRTANLEDARWEFLYDEARRIDVILANADSLALLINYLGRPLEFYPIFSGPPA</sequence>
<evidence type="ECO:0000259" key="2">
    <source>
        <dbReference type="Pfam" id="PF20178"/>
    </source>
</evidence>
<dbReference type="Proteomes" id="UP000520592">
    <property type="component" value="Unassembled WGS sequence"/>
</dbReference>
<comment type="caution">
    <text evidence="3">The sequence shown here is derived from an EMBL/GenBank/DDBJ whole genome shotgun (WGS) entry which is preliminary data.</text>
</comment>
<feature type="domain" description="Dermonecrotic toxin N-terminal" evidence="2">
    <location>
        <begin position="923"/>
        <end position="1147"/>
    </location>
</feature>
<reference evidence="3 4" key="1">
    <citation type="submission" date="2020-04" db="EMBL/GenBank/DDBJ databases">
        <title>Molecular characterization of pseudomonads from Agaricus bisporus reveal novel blotch 2 pathogens in Western Europe.</title>
        <authorList>
            <person name="Taparia T."/>
            <person name="Krijger M."/>
            <person name="Haynes E."/>
            <person name="Elpinstone J.G."/>
            <person name="Noble R."/>
            <person name="Van Der Wolf J."/>
        </authorList>
    </citation>
    <scope>NUCLEOTIDE SEQUENCE [LARGE SCALE GENOMIC DNA]</scope>
    <source>
        <strain evidence="3 4">IPO3737</strain>
    </source>
</reference>
<organism evidence="3 4">
    <name type="scientific">Pseudomonas gingeri</name>
    <dbReference type="NCBI Taxonomy" id="117681"/>
    <lineage>
        <taxon>Bacteria</taxon>
        <taxon>Pseudomonadati</taxon>
        <taxon>Pseudomonadota</taxon>
        <taxon>Gammaproteobacteria</taxon>
        <taxon>Pseudomonadales</taxon>
        <taxon>Pseudomonadaceae</taxon>
        <taxon>Pseudomonas</taxon>
    </lineage>
</organism>
<dbReference type="Pfam" id="PF20178">
    <property type="entry name" value="ToxA_N"/>
    <property type="match status" value="1"/>
</dbReference>
<dbReference type="RefSeq" id="WP_177057422.1">
    <property type="nucleotide sequence ID" value="NZ_JACAPS010000013.1"/>
</dbReference>
<gene>
    <name evidence="3" type="ORF">HX876_05085</name>
</gene>
<dbReference type="EMBL" id="JACAQD010000006">
    <property type="protein sequence ID" value="NWC31750.1"/>
    <property type="molecule type" value="Genomic_DNA"/>
</dbReference>
<evidence type="ECO:0000313" key="3">
    <source>
        <dbReference type="EMBL" id="NWC31750.1"/>
    </source>
</evidence>
<evidence type="ECO:0000313" key="4">
    <source>
        <dbReference type="Proteomes" id="UP000520592"/>
    </source>
</evidence>
<feature type="compositionally biased region" description="Low complexity" evidence="1">
    <location>
        <begin position="504"/>
        <end position="527"/>
    </location>
</feature>
<feature type="region of interest" description="Disordered" evidence="1">
    <location>
        <begin position="504"/>
        <end position="530"/>
    </location>
</feature>
<proteinExistence type="predicted"/>
<dbReference type="Gene3D" id="3.40.390.10">
    <property type="entry name" value="Collagenase (Catalytic Domain)"/>
    <property type="match status" value="1"/>
</dbReference>
<dbReference type="GO" id="GO:0008237">
    <property type="term" value="F:metallopeptidase activity"/>
    <property type="evidence" value="ECO:0007669"/>
    <property type="project" value="InterPro"/>
</dbReference>
<evidence type="ECO:0000256" key="1">
    <source>
        <dbReference type="SAM" id="MobiDB-lite"/>
    </source>
</evidence>
<accession>A0A7Y7Y8H2</accession>
<dbReference type="InterPro" id="IPR024079">
    <property type="entry name" value="MetalloPept_cat_dom_sf"/>
</dbReference>
<name>A0A7Y7Y8H2_9PSED</name>
<dbReference type="InterPro" id="IPR046673">
    <property type="entry name" value="ToxA_N"/>
</dbReference>
<protein>
    <recommendedName>
        <fullName evidence="2">Dermonecrotic toxin N-terminal domain-containing protein</fullName>
    </recommendedName>
</protein>
<feature type="region of interest" description="Disordered" evidence="1">
    <location>
        <begin position="1285"/>
        <end position="1309"/>
    </location>
</feature>
<feature type="compositionally biased region" description="Low complexity" evidence="1">
    <location>
        <begin position="1299"/>
        <end position="1309"/>
    </location>
</feature>